<dbReference type="AlphaFoldDB" id="A0A239EMQ1"/>
<dbReference type="InterPro" id="IPR036259">
    <property type="entry name" value="MFS_trans_sf"/>
</dbReference>
<dbReference type="InterPro" id="IPR011701">
    <property type="entry name" value="MFS"/>
</dbReference>
<dbReference type="GO" id="GO:0015134">
    <property type="term" value="F:hexuronate transmembrane transporter activity"/>
    <property type="evidence" value="ECO:0007669"/>
    <property type="project" value="TreeGrafter"/>
</dbReference>
<keyword evidence="2 5" id="KW-0812">Transmembrane</keyword>
<keyword evidence="4 5" id="KW-0472">Membrane</keyword>
<feature type="transmembrane region" description="Helical" evidence="5">
    <location>
        <begin position="106"/>
        <end position="136"/>
    </location>
</feature>
<evidence type="ECO:0000313" key="8">
    <source>
        <dbReference type="Proteomes" id="UP000198356"/>
    </source>
</evidence>
<dbReference type="InterPro" id="IPR050382">
    <property type="entry name" value="MFS_Na/Anion_cotransporter"/>
</dbReference>
<feature type="transmembrane region" description="Helical" evidence="5">
    <location>
        <begin position="387"/>
        <end position="409"/>
    </location>
</feature>
<evidence type="ECO:0000259" key="6">
    <source>
        <dbReference type="PROSITE" id="PS50850"/>
    </source>
</evidence>
<dbReference type="PROSITE" id="PS50850">
    <property type="entry name" value="MFS"/>
    <property type="match status" value="1"/>
</dbReference>
<feature type="transmembrane region" description="Helical" evidence="5">
    <location>
        <begin position="189"/>
        <end position="212"/>
    </location>
</feature>
<keyword evidence="8" id="KW-1185">Reference proteome</keyword>
<dbReference type="Proteomes" id="UP000198356">
    <property type="component" value="Unassembled WGS sequence"/>
</dbReference>
<comment type="subcellular location">
    <subcellularLocation>
        <location evidence="1">Membrane</location>
        <topology evidence="1">Multi-pass membrane protein</topology>
    </subcellularLocation>
</comment>
<evidence type="ECO:0000256" key="2">
    <source>
        <dbReference type="ARBA" id="ARBA00022692"/>
    </source>
</evidence>
<dbReference type="GO" id="GO:0016020">
    <property type="term" value="C:membrane"/>
    <property type="evidence" value="ECO:0007669"/>
    <property type="project" value="UniProtKB-SubCell"/>
</dbReference>
<evidence type="ECO:0000256" key="3">
    <source>
        <dbReference type="ARBA" id="ARBA00022989"/>
    </source>
</evidence>
<reference evidence="7 8" key="1">
    <citation type="submission" date="2017-06" db="EMBL/GenBank/DDBJ databases">
        <authorList>
            <person name="Kim H.J."/>
            <person name="Triplett B.A."/>
        </authorList>
    </citation>
    <scope>NUCLEOTIDE SEQUENCE [LARGE SCALE GENOMIC DNA]</scope>
    <source>
        <strain evidence="7 8">DSM 18704</strain>
    </source>
</reference>
<dbReference type="Gene3D" id="1.20.1250.20">
    <property type="entry name" value="MFS general substrate transporter like domains"/>
    <property type="match status" value="2"/>
</dbReference>
<feature type="transmembrane region" description="Helical" evidence="5">
    <location>
        <begin position="75"/>
        <end position="94"/>
    </location>
</feature>
<sequence length="449" mass="47572">MSTNTASAPGSGFTTDSSASNVRWIVCGLLFLATTINYMDRNVFGYVEPLLHDVAFMGWNHAADKFHQPVFDDNFGTVIMFFQIAYGVGFIVAGRVIDKLGTKVGYALAILIWGLASMSHSVVTSVAGFCVARIFLGLGESGNFPAALKAVSEWFPTRERAKAVGLFNSGSNASALVAPPLVAFVSAKWGWQAAFIATGSMGMAWLVLWTLFPYNRLRGASTQTQANLAADFAEAAESGGAIPLSALLQRPGLYAFALGKALTDGVWWFYLFYLPQFLNRNYNLTLKQAYPYLLTVYVISSVGSIAGGSLSGSLMANGRSVNAGRKIAMLVMALCVMPVIFVPHMSTIFATNAWPATLLIALAAAAHQGWSANLFSTPGDMFPSTAVSTVVGVGGAAGAVGGAAFTWIVKRNLSLHQLLVFSMAAGAYVVALAVFQLLVPHIGVSRKAA</sequence>
<accession>A0A239EMQ1</accession>
<feature type="transmembrane region" description="Helical" evidence="5">
    <location>
        <begin position="21"/>
        <end position="39"/>
    </location>
</feature>
<dbReference type="SUPFAM" id="SSF103473">
    <property type="entry name" value="MFS general substrate transporter"/>
    <property type="match status" value="1"/>
</dbReference>
<protein>
    <submittedName>
        <fullName evidence="7">MFS transporter, ACS family, hexuronate transporter</fullName>
    </submittedName>
</protein>
<dbReference type="Pfam" id="PF07690">
    <property type="entry name" value="MFS_1"/>
    <property type="match status" value="1"/>
</dbReference>
<dbReference type="EMBL" id="FZOU01000001">
    <property type="protein sequence ID" value="SNS45829.1"/>
    <property type="molecule type" value="Genomic_DNA"/>
</dbReference>
<dbReference type="OrthoDB" id="9773404at2"/>
<dbReference type="RefSeq" id="WP_089407297.1">
    <property type="nucleotide sequence ID" value="NZ_FZOU01000001.1"/>
</dbReference>
<evidence type="ECO:0000256" key="1">
    <source>
        <dbReference type="ARBA" id="ARBA00004141"/>
    </source>
</evidence>
<feature type="transmembrane region" description="Helical" evidence="5">
    <location>
        <begin position="294"/>
        <end position="315"/>
    </location>
</feature>
<feature type="transmembrane region" description="Helical" evidence="5">
    <location>
        <begin position="415"/>
        <end position="439"/>
    </location>
</feature>
<evidence type="ECO:0000256" key="5">
    <source>
        <dbReference type="SAM" id="Phobius"/>
    </source>
</evidence>
<dbReference type="InterPro" id="IPR020846">
    <property type="entry name" value="MFS_dom"/>
</dbReference>
<gene>
    <name evidence="7" type="ORF">SAMN05421770_1011060</name>
</gene>
<feature type="transmembrane region" description="Helical" evidence="5">
    <location>
        <begin position="253"/>
        <end position="274"/>
    </location>
</feature>
<name>A0A239EMQ1_9BACT</name>
<keyword evidence="3 5" id="KW-1133">Transmembrane helix</keyword>
<evidence type="ECO:0000256" key="4">
    <source>
        <dbReference type="ARBA" id="ARBA00023136"/>
    </source>
</evidence>
<evidence type="ECO:0000313" key="7">
    <source>
        <dbReference type="EMBL" id="SNS45829.1"/>
    </source>
</evidence>
<organism evidence="7 8">
    <name type="scientific">Granulicella rosea</name>
    <dbReference type="NCBI Taxonomy" id="474952"/>
    <lineage>
        <taxon>Bacteria</taxon>
        <taxon>Pseudomonadati</taxon>
        <taxon>Acidobacteriota</taxon>
        <taxon>Terriglobia</taxon>
        <taxon>Terriglobales</taxon>
        <taxon>Acidobacteriaceae</taxon>
        <taxon>Granulicella</taxon>
    </lineage>
</organism>
<proteinExistence type="predicted"/>
<dbReference type="PANTHER" id="PTHR11662">
    <property type="entry name" value="SOLUTE CARRIER FAMILY 17"/>
    <property type="match status" value="1"/>
</dbReference>
<feature type="domain" description="Major facilitator superfamily (MFS) profile" evidence="6">
    <location>
        <begin position="26"/>
        <end position="443"/>
    </location>
</feature>
<feature type="transmembrane region" description="Helical" evidence="5">
    <location>
        <begin position="327"/>
        <end position="350"/>
    </location>
</feature>
<dbReference type="PANTHER" id="PTHR11662:SF285">
    <property type="entry name" value="HEXURONATE TRANSPORTER"/>
    <property type="match status" value="1"/>
</dbReference>